<keyword evidence="3" id="KW-1185">Reference proteome</keyword>
<comment type="caution">
    <text evidence="2">The sequence shown here is derived from an EMBL/GenBank/DDBJ whole genome shotgun (WGS) entry which is preliminary data.</text>
</comment>
<evidence type="ECO:0000313" key="3">
    <source>
        <dbReference type="Proteomes" id="UP000299290"/>
    </source>
</evidence>
<evidence type="ECO:0000313" key="2">
    <source>
        <dbReference type="EMBL" id="GDY48999.1"/>
    </source>
</evidence>
<evidence type="ECO:0000256" key="1">
    <source>
        <dbReference type="SAM" id="Coils"/>
    </source>
</evidence>
<sequence length="82" mass="8733">MELDLRTSVDTGYAFGTPFLPLETIKNLHEDAEKAIEALKDDKDAAQMVLADLGKIRMACIERVDSLACTGLPAPVGGGRTG</sequence>
<dbReference type="RefSeq" id="WP_137969703.1">
    <property type="nucleotide sequence ID" value="NZ_BJHV01000001.1"/>
</dbReference>
<accession>A0A4D4KT24</accession>
<keyword evidence="1" id="KW-0175">Coiled coil</keyword>
<dbReference type="Proteomes" id="UP000299290">
    <property type="component" value="Unassembled WGS sequence"/>
</dbReference>
<reference evidence="2 3" key="1">
    <citation type="journal article" date="2020" name="Int. J. Syst. Evol. Microbiol.">
        <title>Reclassification of Streptomyces castelarensis and Streptomyces sporoclivatus as later heterotypic synonyms of Streptomyces antimycoticus.</title>
        <authorList>
            <person name="Komaki H."/>
            <person name="Tamura T."/>
        </authorList>
    </citation>
    <scope>NUCLEOTIDE SEQUENCE [LARGE SCALE GENOMIC DNA]</scope>
    <source>
        <strain evidence="2 3">NBRC 12839</strain>
    </source>
</reference>
<name>A0A4D4KT24_9ACTN</name>
<proteinExistence type="predicted"/>
<feature type="coiled-coil region" evidence="1">
    <location>
        <begin position="22"/>
        <end position="49"/>
    </location>
</feature>
<gene>
    <name evidence="2" type="ORF">SANT12839_098810</name>
</gene>
<dbReference type="EMBL" id="BJHV01000001">
    <property type="protein sequence ID" value="GDY48999.1"/>
    <property type="molecule type" value="Genomic_DNA"/>
</dbReference>
<dbReference type="AlphaFoldDB" id="A0A4D4KT24"/>
<organism evidence="2 3">
    <name type="scientific">Streptomyces antimycoticus</name>
    <dbReference type="NCBI Taxonomy" id="68175"/>
    <lineage>
        <taxon>Bacteria</taxon>
        <taxon>Bacillati</taxon>
        <taxon>Actinomycetota</taxon>
        <taxon>Actinomycetes</taxon>
        <taxon>Kitasatosporales</taxon>
        <taxon>Streptomycetaceae</taxon>
        <taxon>Streptomyces</taxon>
        <taxon>Streptomyces violaceusniger group</taxon>
    </lineage>
</organism>
<protein>
    <submittedName>
        <fullName evidence="2">Uncharacterized protein</fullName>
    </submittedName>
</protein>